<keyword evidence="2" id="KW-1185">Reference proteome</keyword>
<dbReference type="Proteomes" id="UP000265703">
    <property type="component" value="Unassembled WGS sequence"/>
</dbReference>
<accession>A0A397S3Z3</accession>
<gene>
    <name evidence="1" type="ORF">C1645_882669</name>
</gene>
<evidence type="ECO:0000313" key="2">
    <source>
        <dbReference type="Proteomes" id="UP000265703"/>
    </source>
</evidence>
<dbReference type="EMBL" id="QKYT01001299">
    <property type="protein sequence ID" value="RIA79439.1"/>
    <property type="molecule type" value="Genomic_DNA"/>
</dbReference>
<dbReference type="AlphaFoldDB" id="A0A397S3Z3"/>
<reference evidence="1 2" key="1">
    <citation type="submission" date="2018-06" db="EMBL/GenBank/DDBJ databases">
        <title>Comparative genomics reveals the genomic features of Rhizophagus irregularis, R. cerebriforme, R. diaphanum and Gigaspora rosea, and their symbiotic lifestyle signature.</title>
        <authorList>
            <person name="Morin E."/>
            <person name="San Clemente H."/>
            <person name="Chen E.C.H."/>
            <person name="De La Providencia I."/>
            <person name="Hainaut M."/>
            <person name="Kuo A."/>
            <person name="Kohler A."/>
            <person name="Murat C."/>
            <person name="Tang N."/>
            <person name="Roy S."/>
            <person name="Loubradou J."/>
            <person name="Henrissat B."/>
            <person name="Grigoriev I.V."/>
            <person name="Corradi N."/>
            <person name="Roux C."/>
            <person name="Martin F.M."/>
        </authorList>
    </citation>
    <scope>NUCLEOTIDE SEQUENCE [LARGE SCALE GENOMIC DNA]</scope>
    <source>
        <strain evidence="1 2">DAOM 227022</strain>
    </source>
</reference>
<sequence>GVLFLKHVHSDDDIFLNTRNILISSYKNYVSFYYLKIVYIVFNISTYKVSFNID</sequence>
<comment type="caution">
    <text evidence="1">The sequence shown here is derived from an EMBL/GenBank/DDBJ whole genome shotgun (WGS) entry which is preliminary data.</text>
</comment>
<name>A0A397S3Z3_9GLOM</name>
<organism evidence="1 2">
    <name type="scientific">Glomus cerebriforme</name>
    <dbReference type="NCBI Taxonomy" id="658196"/>
    <lineage>
        <taxon>Eukaryota</taxon>
        <taxon>Fungi</taxon>
        <taxon>Fungi incertae sedis</taxon>
        <taxon>Mucoromycota</taxon>
        <taxon>Glomeromycotina</taxon>
        <taxon>Glomeromycetes</taxon>
        <taxon>Glomerales</taxon>
        <taxon>Glomeraceae</taxon>
        <taxon>Glomus</taxon>
    </lineage>
</organism>
<protein>
    <submittedName>
        <fullName evidence="1">Uncharacterized protein</fullName>
    </submittedName>
</protein>
<proteinExistence type="predicted"/>
<evidence type="ECO:0000313" key="1">
    <source>
        <dbReference type="EMBL" id="RIA79439.1"/>
    </source>
</evidence>
<feature type="non-terminal residue" evidence="1">
    <location>
        <position position="1"/>
    </location>
</feature>